<evidence type="ECO:0000256" key="4">
    <source>
        <dbReference type="ARBA" id="ARBA00022989"/>
    </source>
</evidence>
<evidence type="ECO:0000313" key="12">
    <source>
        <dbReference type="Proteomes" id="UP000580250"/>
    </source>
</evidence>
<dbReference type="InterPro" id="IPR000611">
    <property type="entry name" value="NPY_rcpt"/>
</dbReference>
<dbReference type="GO" id="GO:0004983">
    <property type="term" value="F:neuropeptide Y receptor activity"/>
    <property type="evidence" value="ECO:0007669"/>
    <property type="project" value="InterPro"/>
</dbReference>
<dbReference type="PRINTS" id="PR00237">
    <property type="entry name" value="GPCRRHODOPSN"/>
</dbReference>
<name>A0A6V7XN28_MELEN</name>
<feature type="transmembrane region" description="Helical" evidence="9">
    <location>
        <begin position="174"/>
        <end position="193"/>
    </location>
</feature>
<feature type="transmembrane region" description="Helical" evidence="9">
    <location>
        <begin position="132"/>
        <end position="154"/>
    </location>
</feature>
<keyword evidence="3 9" id="KW-0812">Transmembrane</keyword>
<dbReference type="OrthoDB" id="9046662at2759"/>
<evidence type="ECO:0000256" key="1">
    <source>
        <dbReference type="ARBA" id="ARBA00004141"/>
    </source>
</evidence>
<feature type="transmembrane region" description="Helical" evidence="9">
    <location>
        <begin position="331"/>
        <end position="353"/>
    </location>
</feature>
<comment type="subcellular location">
    <subcellularLocation>
        <location evidence="1">Membrane</location>
        <topology evidence="1">Multi-pass membrane protein</topology>
    </subcellularLocation>
</comment>
<comment type="caution">
    <text evidence="11">The sequence shown here is derived from an EMBL/GenBank/DDBJ whole genome shotgun (WGS) entry which is preliminary data.</text>
</comment>
<dbReference type="SMART" id="SM01381">
    <property type="entry name" value="7TM_GPCR_Srsx"/>
    <property type="match status" value="1"/>
</dbReference>
<evidence type="ECO:0000256" key="6">
    <source>
        <dbReference type="ARBA" id="ARBA00023136"/>
    </source>
</evidence>
<evidence type="ECO:0000259" key="10">
    <source>
        <dbReference type="PROSITE" id="PS50262"/>
    </source>
</evidence>
<evidence type="ECO:0000256" key="2">
    <source>
        <dbReference type="ARBA" id="ARBA00010663"/>
    </source>
</evidence>
<evidence type="ECO:0000313" key="11">
    <source>
        <dbReference type="EMBL" id="CAD2200739.1"/>
    </source>
</evidence>
<proteinExistence type="inferred from homology"/>
<dbReference type="EMBL" id="CAJEWN010001895">
    <property type="protein sequence ID" value="CAD2200739.1"/>
    <property type="molecule type" value="Genomic_DNA"/>
</dbReference>
<feature type="transmembrane region" description="Helical" evidence="9">
    <location>
        <begin position="243"/>
        <end position="263"/>
    </location>
</feature>
<sequence length="468" mass="53798">MNLESNSGQQLQQDVSANSPKNIHQYNDQHSNWTEMDCGWLDEIREIQNHFYWRHTNPALLLCLYAAVCFFGAIANFFVLLSFARVAQLRNLRNYFIANLAFSDLLMCTITAPVTLYLSLNFFWPFGKFACQLVASIQAVNMFVSCLTLVLIALDRFLLTLCPVKWRLAAKAPLICYLFVWICSFIVAAPYGAAVSAEYARMLDPWNSANVELLLPICDREQPQICMEDVKRWDRLPFSRRTYTLTVLAIQYLLPLSALAIAYSQIGSTIRRRGKASTTVHGERKQQIQRRNRKAMFLLLGLVLVYAIAWAPMNIYNVLHVLEFIAFSQYNYLFCHLIGMVSASINPLLYALINESFRAAFLQLIQPLLKICFLNFNSQTIRNREIITNNIPQHETISSALIPQFGKKMETPPTKRTLITQQNEENNGGLNVDKINGRVSDNYFKMNELGERKLEEEENKEENEEIKI</sequence>
<evidence type="ECO:0000256" key="7">
    <source>
        <dbReference type="ARBA" id="ARBA00023170"/>
    </source>
</evidence>
<evidence type="ECO:0000256" key="5">
    <source>
        <dbReference type="ARBA" id="ARBA00023040"/>
    </source>
</evidence>
<reference evidence="11 12" key="1">
    <citation type="submission" date="2020-08" db="EMBL/GenBank/DDBJ databases">
        <authorList>
            <person name="Koutsovoulos G."/>
            <person name="Danchin GJ E."/>
        </authorList>
    </citation>
    <scope>NUCLEOTIDE SEQUENCE [LARGE SCALE GENOMIC DNA]</scope>
</reference>
<feature type="domain" description="G-protein coupled receptors family 1 profile" evidence="10">
    <location>
        <begin position="75"/>
        <end position="350"/>
    </location>
</feature>
<keyword evidence="8" id="KW-0807">Transducer</keyword>
<dbReference type="Pfam" id="PF00001">
    <property type="entry name" value="7tm_1"/>
    <property type="match status" value="1"/>
</dbReference>
<keyword evidence="4 9" id="KW-1133">Transmembrane helix</keyword>
<dbReference type="SUPFAM" id="SSF81321">
    <property type="entry name" value="Family A G protein-coupled receptor-like"/>
    <property type="match status" value="1"/>
</dbReference>
<feature type="transmembrane region" description="Helical" evidence="9">
    <location>
        <begin position="96"/>
        <end position="120"/>
    </location>
</feature>
<dbReference type="Gene3D" id="1.20.1070.10">
    <property type="entry name" value="Rhodopsin 7-helix transmembrane proteins"/>
    <property type="match status" value="1"/>
</dbReference>
<dbReference type="PANTHER" id="PTHR24235:SF1">
    <property type="entry name" value="G-PROTEIN COUPLED RECEPTORS FAMILY 1 PROFILE DOMAIN-CONTAINING PROTEIN"/>
    <property type="match status" value="1"/>
</dbReference>
<evidence type="ECO:0000256" key="8">
    <source>
        <dbReference type="ARBA" id="ARBA00023224"/>
    </source>
</evidence>
<dbReference type="PRINTS" id="PR01012">
    <property type="entry name" value="NRPEPTIDEYR"/>
</dbReference>
<protein>
    <recommendedName>
        <fullName evidence="10">G-protein coupled receptors family 1 profile domain-containing protein</fullName>
    </recommendedName>
</protein>
<evidence type="ECO:0000256" key="9">
    <source>
        <dbReference type="SAM" id="Phobius"/>
    </source>
</evidence>
<feature type="transmembrane region" description="Helical" evidence="9">
    <location>
        <begin position="295"/>
        <end position="319"/>
    </location>
</feature>
<keyword evidence="6 9" id="KW-0472">Membrane</keyword>
<keyword evidence="7" id="KW-0675">Receptor</keyword>
<comment type="similarity">
    <text evidence="2">Belongs to the G-protein coupled receptor 1 family.</text>
</comment>
<dbReference type="GO" id="GO:0016020">
    <property type="term" value="C:membrane"/>
    <property type="evidence" value="ECO:0007669"/>
    <property type="project" value="UniProtKB-SubCell"/>
</dbReference>
<dbReference type="PANTHER" id="PTHR24235">
    <property type="entry name" value="NEUROPEPTIDE Y RECEPTOR"/>
    <property type="match status" value="1"/>
</dbReference>
<dbReference type="AlphaFoldDB" id="A0A6V7XN28"/>
<keyword evidence="5" id="KW-0297">G-protein coupled receptor</keyword>
<gene>
    <name evidence="11" type="ORF">MENT_LOCUS54226</name>
</gene>
<dbReference type="InterPro" id="IPR017452">
    <property type="entry name" value="GPCR_Rhodpsn_7TM"/>
</dbReference>
<accession>A0A6V7XN28</accession>
<dbReference type="CDD" id="cd15203">
    <property type="entry name" value="7tmA_NPYR-like"/>
    <property type="match status" value="1"/>
</dbReference>
<feature type="transmembrane region" description="Helical" evidence="9">
    <location>
        <begin position="59"/>
        <end position="84"/>
    </location>
</feature>
<dbReference type="InterPro" id="IPR000276">
    <property type="entry name" value="GPCR_Rhodpsn"/>
</dbReference>
<evidence type="ECO:0000256" key="3">
    <source>
        <dbReference type="ARBA" id="ARBA00022692"/>
    </source>
</evidence>
<dbReference type="Proteomes" id="UP000580250">
    <property type="component" value="Unassembled WGS sequence"/>
</dbReference>
<organism evidence="11 12">
    <name type="scientific">Meloidogyne enterolobii</name>
    <name type="common">Root-knot nematode worm</name>
    <name type="synonym">Meloidogyne mayaguensis</name>
    <dbReference type="NCBI Taxonomy" id="390850"/>
    <lineage>
        <taxon>Eukaryota</taxon>
        <taxon>Metazoa</taxon>
        <taxon>Ecdysozoa</taxon>
        <taxon>Nematoda</taxon>
        <taxon>Chromadorea</taxon>
        <taxon>Rhabditida</taxon>
        <taxon>Tylenchina</taxon>
        <taxon>Tylenchomorpha</taxon>
        <taxon>Tylenchoidea</taxon>
        <taxon>Meloidogynidae</taxon>
        <taxon>Meloidogyninae</taxon>
        <taxon>Meloidogyne</taxon>
    </lineage>
</organism>
<dbReference type="PROSITE" id="PS50262">
    <property type="entry name" value="G_PROTEIN_RECEP_F1_2"/>
    <property type="match status" value="1"/>
</dbReference>